<feature type="compositionally biased region" description="Basic residues" evidence="1">
    <location>
        <begin position="1"/>
        <end position="14"/>
    </location>
</feature>
<evidence type="ECO:0000313" key="2">
    <source>
        <dbReference type="EMBL" id="EKF37757.1"/>
    </source>
</evidence>
<dbReference type="Proteomes" id="UP000007350">
    <property type="component" value="Unassembled WGS sequence"/>
</dbReference>
<organism evidence="2 3">
    <name type="scientific">Trypanosoma cruzi marinkellei</name>
    <dbReference type="NCBI Taxonomy" id="85056"/>
    <lineage>
        <taxon>Eukaryota</taxon>
        <taxon>Discoba</taxon>
        <taxon>Euglenozoa</taxon>
        <taxon>Kinetoplastea</taxon>
        <taxon>Metakinetoplastina</taxon>
        <taxon>Trypanosomatida</taxon>
        <taxon>Trypanosomatidae</taxon>
        <taxon>Trypanosoma</taxon>
        <taxon>Schizotrypanum</taxon>
    </lineage>
</organism>
<evidence type="ECO:0000313" key="3">
    <source>
        <dbReference type="Proteomes" id="UP000007350"/>
    </source>
</evidence>
<proteinExistence type="predicted"/>
<feature type="compositionally biased region" description="Polar residues" evidence="1">
    <location>
        <begin position="38"/>
        <end position="47"/>
    </location>
</feature>
<feature type="region of interest" description="Disordered" evidence="1">
    <location>
        <begin position="1"/>
        <end position="67"/>
    </location>
</feature>
<dbReference type="AlphaFoldDB" id="K2P9I5"/>
<accession>K2P9I5</accession>
<comment type="caution">
    <text evidence="2">The sequence shown here is derived from an EMBL/GenBank/DDBJ whole genome shotgun (WGS) entry which is preliminary data.</text>
</comment>
<sequence>MRRGQQPRMHRTPHTTHNTQPCRNNNNTQMEEEGEANRSGTQGSSACTYGENGPSCRHPSRRAHTRE</sequence>
<gene>
    <name evidence="2" type="ORF">MOQ_002042</name>
</gene>
<keyword evidence="3" id="KW-1185">Reference proteome</keyword>
<dbReference type="EMBL" id="AHKC01008344">
    <property type="protein sequence ID" value="EKF37757.1"/>
    <property type="molecule type" value="Genomic_DNA"/>
</dbReference>
<feature type="compositionally biased region" description="Basic residues" evidence="1">
    <location>
        <begin position="58"/>
        <end position="67"/>
    </location>
</feature>
<feature type="compositionally biased region" description="Polar residues" evidence="1">
    <location>
        <begin position="15"/>
        <end position="29"/>
    </location>
</feature>
<protein>
    <submittedName>
        <fullName evidence="2">Uncharacterized protein</fullName>
    </submittedName>
</protein>
<name>K2P9I5_TRYCR</name>
<reference evidence="2 3" key="1">
    <citation type="journal article" date="2012" name="BMC Genomics">
        <title>Comparative genomic analysis of human infective Trypanosoma cruzi lineages with the bat-restricted subspecies T. cruzi marinkellei.</title>
        <authorList>
            <person name="Franzen O."/>
            <person name="Talavera-Lopez C."/>
            <person name="Ochaya S."/>
            <person name="Butler C.E."/>
            <person name="Messenger L.A."/>
            <person name="Lewis M.D."/>
            <person name="Llewellyn M.S."/>
            <person name="Marinkelle C.J."/>
            <person name="Tyler K.M."/>
            <person name="Miles M.A."/>
            <person name="Andersson B."/>
        </authorList>
    </citation>
    <scope>NUCLEOTIDE SEQUENCE [LARGE SCALE GENOMIC DNA]</scope>
    <source>
        <strain evidence="2 3">B7</strain>
    </source>
</reference>
<evidence type="ECO:0000256" key="1">
    <source>
        <dbReference type="SAM" id="MobiDB-lite"/>
    </source>
</evidence>